<evidence type="ECO:0000256" key="2">
    <source>
        <dbReference type="SAM" id="SignalP"/>
    </source>
</evidence>
<dbReference type="AlphaFoldDB" id="A0A1V5MAH3"/>
<dbReference type="EMBL" id="MWAK01000287">
    <property type="protein sequence ID" value="OPZ90172.1"/>
    <property type="molecule type" value="Genomic_DNA"/>
</dbReference>
<comment type="caution">
    <text evidence="3">The sequence shown here is derived from an EMBL/GenBank/DDBJ whole genome shotgun (WGS) entry which is preliminary data.</text>
</comment>
<evidence type="ECO:0000313" key="3">
    <source>
        <dbReference type="EMBL" id="OPZ90172.1"/>
    </source>
</evidence>
<accession>A0A1V5MAH3</accession>
<organism evidence="3">
    <name type="scientific">candidate division TA06 bacterium ADurb.Bin417</name>
    <dbReference type="NCBI Taxonomy" id="1852828"/>
    <lineage>
        <taxon>Bacteria</taxon>
        <taxon>Bacteria division TA06</taxon>
    </lineage>
</organism>
<feature type="region of interest" description="Disordered" evidence="1">
    <location>
        <begin position="130"/>
        <end position="154"/>
    </location>
</feature>
<dbReference type="SUPFAM" id="SSF49344">
    <property type="entry name" value="CBD9-like"/>
    <property type="match status" value="1"/>
</dbReference>
<reference evidence="3" key="1">
    <citation type="submission" date="2017-02" db="EMBL/GenBank/DDBJ databases">
        <title>Delving into the versatile metabolic prowess of the omnipresent phylum Bacteroidetes.</title>
        <authorList>
            <person name="Nobu M.K."/>
            <person name="Mei R."/>
            <person name="Narihiro T."/>
            <person name="Kuroda K."/>
            <person name="Liu W.-T."/>
        </authorList>
    </citation>
    <scope>NUCLEOTIDE SEQUENCE</scope>
    <source>
        <strain evidence="3">ADurb.Bin417</strain>
    </source>
</reference>
<feature type="chain" id="PRO_5012279867" description="Carbohydrate-binding domain-containing protein" evidence="2">
    <location>
        <begin position="25"/>
        <end position="343"/>
    </location>
</feature>
<feature type="compositionally biased region" description="Low complexity" evidence="1">
    <location>
        <begin position="132"/>
        <end position="151"/>
    </location>
</feature>
<evidence type="ECO:0000256" key="1">
    <source>
        <dbReference type="SAM" id="MobiDB-lite"/>
    </source>
</evidence>
<dbReference type="Proteomes" id="UP000485484">
    <property type="component" value="Unassembled WGS sequence"/>
</dbReference>
<keyword evidence="2" id="KW-0732">Signal</keyword>
<protein>
    <recommendedName>
        <fullName evidence="4">Carbohydrate-binding domain-containing protein</fullName>
    </recommendedName>
</protein>
<sequence length="343" mass="37454">MLKKQFCRAALLAFLLLWSFDGEAHLCDNVFRQQDKLIVKPENYNLVVKDRLTFKIFLQNNMDRGIAEISLQADSPAFDFQITPARMSIPKDQRAFFEVTMSPHPGVASGNYGVNFRLVGGGREFKRFSLNTGGEAAGPAAGTEPGRTAPAESKASRFQVRAMSTPPQVDGQPGDPAWKGAAVASKFSSRAGGNAVNQTYGLLGYDSSRFYLAVFCRDERPEQIGLRDQVRIWLAGPAGAPVYGVTISAAGSQTTSRIEASGKQSAWSPAGLKQSVSRQKDGWLVECSIPFSDLNLSGPQLVRPWFLRLERFKASGVSEESYWSADASGFNSERGYGQFIMAP</sequence>
<gene>
    <name evidence="3" type="ORF">BWY73_01371</name>
</gene>
<evidence type="ECO:0008006" key="4">
    <source>
        <dbReference type="Google" id="ProtNLM"/>
    </source>
</evidence>
<proteinExistence type="predicted"/>
<dbReference type="Gene3D" id="2.60.40.1190">
    <property type="match status" value="1"/>
</dbReference>
<name>A0A1V5MAH3_UNCT6</name>
<feature type="signal peptide" evidence="2">
    <location>
        <begin position="1"/>
        <end position="24"/>
    </location>
</feature>